<dbReference type="Pfam" id="PF00271">
    <property type="entry name" value="Helicase_C"/>
    <property type="match status" value="1"/>
</dbReference>
<dbReference type="InterPro" id="IPR027417">
    <property type="entry name" value="P-loop_NTPase"/>
</dbReference>
<protein>
    <recommendedName>
        <fullName evidence="7">DNA 3'-5' helicase</fullName>
        <ecNumber evidence="7">5.6.2.4</ecNumber>
    </recommendedName>
</protein>
<keyword evidence="3" id="KW-0067">ATP-binding</keyword>
<evidence type="ECO:0000313" key="10">
    <source>
        <dbReference type="EMBL" id="SMR62470.1"/>
    </source>
</evidence>
<feature type="compositionally biased region" description="Basic and acidic residues" evidence="8">
    <location>
        <begin position="428"/>
        <end position="439"/>
    </location>
</feature>
<evidence type="ECO:0000259" key="9">
    <source>
        <dbReference type="PROSITE" id="PS51194"/>
    </source>
</evidence>
<sequence length="713" mass="79896">MVNAIVFGQMDVLNIVRTGEGKSITFQAVTIMSKFHIPLLHPHAANRHPQPASSPFRSHPINRIGDEHAEDLRRIAEASSSGGLLEELEAGDRTHWIVGPETAAEPTFRALVKRVRNKIGLLVIDESHLAMKWIKFREEYAQIGELRSGLRLDAPMLCVSATISVETEAFLLSSDSAGMRPVGDGAFHTQVIRGSIDRPDTTYIVKNIPSNAVDYDYLSFLVRKAVDDNGHASPGSMDKALVFIDGRTAVTNFCNIVRGWLVEKTQSQPLEHRYTNDSSGGHDVDKIVSFYTAHVAPHDQDKRYNEFKKLGRESQIRIMAGTTAISTGTNVPDIKYVTQNKIPITKDPEDQTQRLGRSHRLQDQVDENGDKIYGIGMTFQEHWLDDEEKHVHPDSGGTSLIPPPPEEELEPVPAGPLPTVLSPRSRRERPVRLSSRLRESLLANEIPGEGDAANPGEGVGGDESDRGDSEYEDAPAKKKKKKASDGKSFFTKDEIKKRENTPTIFREIRNSHLLHNGKGLCCRKVQNKYLGEERCQYPQDPIPNDKCCNMCNPELEKEHNLDLRPPPGPKKPSKLTVDSRRGVALAFIEQWAAQKSATASSMFSDDENFNAELLHFTIPTDFYMSKDLQYQLCNIFANITKDWPGVTDEEVFETAPLLNNWSEQQDIQELMIYLNQIDVHHKWETIYKAKEAAEKEAEEAKKARKAALRAAVS</sequence>
<organism evidence="10 11">
    <name type="scientific">Zymoseptoria tritici ST99CH_1E4</name>
    <dbReference type="NCBI Taxonomy" id="1276532"/>
    <lineage>
        <taxon>Eukaryota</taxon>
        <taxon>Fungi</taxon>
        <taxon>Dikarya</taxon>
        <taxon>Ascomycota</taxon>
        <taxon>Pezizomycotina</taxon>
        <taxon>Dothideomycetes</taxon>
        <taxon>Dothideomycetidae</taxon>
        <taxon>Mycosphaerellales</taxon>
        <taxon>Mycosphaerellaceae</taxon>
        <taxon>Zymoseptoria</taxon>
    </lineage>
</organism>
<dbReference type="PANTHER" id="PTHR13710">
    <property type="entry name" value="DNA HELICASE RECQ FAMILY MEMBER"/>
    <property type="match status" value="1"/>
</dbReference>
<dbReference type="Gene3D" id="3.40.50.300">
    <property type="entry name" value="P-loop containing nucleotide triphosphate hydrolases"/>
    <property type="match status" value="2"/>
</dbReference>
<keyword evidence="5" id="KW-0413">Isomerase</keyword>
<dbReference type="Proteomes" id="UP000245764">
    <property type="component" value="Chromosome 18"/>
</dbReference>
<dbReference type="InterPro" id="IPR001650">
    <property type="entry name" value="Helicase_C-like"/>
</dbReference>
<evidence type="ECO:0000256" key="2">
    <source>
        <dbReference type="ARBA" id="ARBA00022741"/>
    </source>
</evidence>
<feature type="domain" description="Helicase C-terminal" evidence="9">
    <location>
        <begin position="236"/>
        <end position="412"/>
    </location>
</feature>
<proteinExistence type="inferred from homology"/>
<dbReference type="EMBL" id="LT854269">
    <property type="protein sequence ID" value="SMR62470.1"/>
    <property type="molecule type" value="Genomic_DNA"/>
</dbReference>
<gene>
    <name evidence="10" type="ORF">ZT1E4_G11784</name>
</gene>
<dbReference type="GO" id="GO:0009378">
    <property type="term" value="F:four-way junction helicase activity"/>
    <property type="evidence" value="ECO:0007669"/>
    <property type="project" value="TreeGrafter"/>
</dbReference>
<accession>A0A2H1H9I8</accession>
<evidence type="ECO:0000313" key="11">
    <source>
        <dbReference type="Proteomes" id="UP000245764"/>
    </source>
</evidence>
<dbReference type="AlphaFoldDB" id="A0A2H1H9I8"/>
<dbReference type="GO" id="GO:0043138">
    <property type="term" value="F:3'-5' DNA helicase activity"/>
    <property type="evidence" value="ECO:0007669"/>
    <property type="project" value="UniProtKB-EC"/>
</dbReference>
<reference evidence="11" key="1">
    <citation type="submission" date="2017-05" db="EMBL/GenBank/DDBJ databases">
        <authorList>
            <person name="Song R."/>
            <person name="Chenine A.L."/>
            <person name="Ruprecht R.M."/>
        </authorList>
    </citation>
    <scope>NUCLEOTIDE SEQUENCE [LARGE SCALE GENOMIC DNA]</scope>
</reference>
<dbReference type="GO" id="GO:0000724">
    <property type="term" value="P:double-strand break repair via homologous recombination"/>
    <property type="evidence" value="ECO:0007669"/>
    <property type="project" value="TreeGrafter"/>
</dbReference>
<dbReference type="PANTHER" id="PTHR13710:SF105">
    <property type="entry name" value="ATP-DEPENDENT DNA HELICASE Q1"/>
    <property type="match status" value="1"/>
</dbReference>
<dbReference type="PROSITE" id="PS51194">
    <property type="entry name" value="HELICASE_CTER"/>
    <property type="match status" value="1"/>
</dbReference>
<evidence type="ECO:0000256" key="7">
    <source>
        <dbReference type="ARBA" id="ARBA00034808"/>
    </source>
</evidence>
<keyword evidence="4" id="KW-0238">DNA-binding</keyword>
<dbReference type="GO" id="GO:0005737">
    <property type="term" value="C:cytoplasm"/>
    <property type="evidence" value="ECO:0007669"/>
    <property type="project" value="TreeGrafter"/>
</dbReference>
<evidence type="ECO:0000256" key="8">
    <source>
        <dbReference type="SAM" id="MobiDB-lite"/>
    </source>
</evidence>
<feature type="region of interest" description="Disordered" evidence="8">
    <location>
        <begin position="389"/>
        <end position="487"/>
    </location>
</feature>
<comment type="catalytic activity">
    <reaction evidence="6">
        <text>Couples ATP hydrolysis with the unwinding of duplex DNA by translocating in the 3'-5' direction.</text>
        <dbReference type="EC" id="5.6.2.4"/>
    </reaction>
</comment>
<comment type="similarity">
    <text evidence="1">Belongs to the helicase family. RecQ subfamily.</text>
</comment>
<dbReference type="SUPFAM" id="SSF52540">
    <property type="entry name" value="P-loop containing nucleoside triphosphate hydrolases"/>
    <property type="match status" value="1"/>
</dbReference>
<evidence type="ECO:0000256" key="1">
    <source>
        <dbReference type="ARBA" id="ARBA00005446"/>
    </source>
</evidence>
<evidence type="ECO:0000256" key="3">
    <source>
        <dbReference type="ARBA" id="ARBA00022840"/>
    </source>
</evidence>
<dbReference type="Pfam" id="PF00270">
    <property type="entry name" value="DEAD"/>
    <property type="match status" value="1"/>
</dbReference>
<name>A0A2H1H9I8_ZYMTR</name>
<dbReference type="InterPro" id="IPR011545">
    <property type="entry name" value="DEAD/DEAH_box_helicase_dom"/>
</dbReference>
<dbReference type="GO" id="GO:0003677">
    <property type="term" value="F:DNA binding"/>
    <property type="evidence" value="ECO:0007669"/>
    <property type="project" value="UniProtKB-KW"/>
</dbReference>
<evidence type="ECO:0000256" key="5">
    <source>
        <dbReference type="ARBA" id="ARBA00023235"/>
    </source>
</evidence>
<evidence type="ECO:0000256" key="4">
    <source>
        <dbReference type="ARBA" id="ARBA00023125"/>
    </source>
</evidence>
<dbReference type="GO" id="GO:0005524">
    <property type="term" value="F:ATP binding"/>
    <property type="evidence" value="ECO:0007669"/>
    <property type="project" value="UniProtKB-KW"/>
</dbReference>
<dbReference type="GO" id="GO:0005694">
    <property type="term" value="C:chromosome"/>
    <property type="evidence" value="ECO:0007669"/>
    <property type="project" value="TreeGrafter"/>
</dbReference>
<dbReference type="EC" id="5.6.2.4" evidence="7"/>
<keyword evidence="2" id="KW-0547">Nucleotide-binding</keyword>
<evidence type="ECO:0000256" key="6">
    <source>
        <dbReference type="ARBA" id="ARBA00034617"/>
    </source>
</evidence>